<dbReference type="EMBL" id="QGKX02000004">
    <property type="protein sequence ID" value="KAF3602246.1"/>
    <property type="molecule type" value="Genomic_DNA"/>
</dbReference>
<dbReference type="AlphaFoldDB" id="A0A8S9SL29"/>
<dbReference type="Proteomes" id="UP000712600">
    <property type="component" value="Unassembled WGS sequence"/>
</dbReference>
<sequence>MRRRREKGRKKVPFGPIGARLSHSKLRANGVAVPDFHTTGLIQPMSFDMQHKRRPIDRQKPGRRSSNRSMNPNQKHYRIHYPHNQFATFHYEDQRFFASGLGGGLTVGDEFSILPQGPSVNKLRTNSIRRLTGI</sequence>
<evidence type="ECO:0000313" key="3">
    <source>
        <dbReference type="Proteomes" id="UP000712600"/>
    </source>
</evidence>
<protein>
    <submittedName>
        <fullName evidence="2">Uncharacterized protein</fullName>
    </submittedName>
</protein>
<comment type="caution">
    <text evidence="2">The sequence shown here is derived from an EMBL/GenBank/DDBJ whole genome shotgun (WGS) entry which is preliminary data.</text>
</comment>
<feature type="compositionally biased region" description="Basic residues" evidence="1">
    <location>
        <begin position="51"/>
        <end position="66"/>
    </location>
</feature>
<evidence type="ECO:0000256" key="1">
    <source>
        <dbReference type="SAM" id="MobiDB-lite"/>
    </source>
</evidence>
<gene>
    <name evidence="2" type="ORF">F2Q69_00036465</name>
</gene>
<organism evidence="2 3">
    <name type="scientific">Brassica cretica</name>
    <name type="common">Mustard</name>
    <dbReference type="NCBI Taxonomy" id="69181"/>
    <lineage>
        <taxon>Eukaryota</taxon>
        <taxon>Viridiplantae</taxon>
        <taxon>Streptophyta</taxon>
        <taxon>Embryophyta</taxon>
        <taxon>Tracheophyta</taxon>
        <taxon>Spermatophyta</taxon>
        <taxon>Magnoliopsida</taxon>
        <taxon>eudicotyledons</taxon>
        <taxon>Gunneridae</taxon>
        <taxon>Pentapetalae</taxon>
        <taxon>rosids</taxon>
        <taxon>malvids</taxon>
        <taxon>Brassicales</taxon>
        <taxon>Brassicaceae</taxon>
        <taxon>Brassiceae</taxon>
        <taxon>Brassica</taxon>
    </lineage>
</organism>
<evidence type="ECO:0000313" key="2">
    <source>
        <dbReference type="EMBL" id="KAF3602246.1"/>
    </source>
</evidence>
<proteinExistence type="predicted"/>
<reference evidence="2" key="1">
    <citation type="submission" date="2019-12" db="EMBL/GenBank/DDBJ databases">
        <title>Genome sequencing and annotation of Brassica cretica.</title>
        <authorList>
            <person name="Studholme D.J."/>
            <person name="Sarris P."/>
        </authorList>
    </citation>
    <scope>NUCLEOTIDE SEQUENCE</scope>
    <source>
        <strain evidence="2">PFS-109/04</strain>
        <tissue evidence="2">Leaf</tissue>
    </source>
</reference>
<accession>A0A8S9SL29</accession>
<feature type="region of interest" description="Disordered" evidence="1">
    <location>
        <begin position="42"/>
        <end position="75"/>
    </location>
</feature>
<name>A0A8S9SL29_BRACR</name>